<keyword evidence="10" id="KW-1185">Reference proteome</keyword>
<keyword evidence="7" id="KW-0378">Hydrolase</keyword>
<evidence type="ECO:0000259" key="8">
    <source>
        <dbReference type="Pfam" id="PF01182"/>
    </source>
</evidence>
<proteinExistence type="inferred from homology"/>
<dbReference type="AlphaFoldDB" id="A0A917J388"/>
<dbReference type="NCBIfam" id="TIGR01198">
    <property type="entry name" value="pgl"/>
    <property type="match status" value="1"/>
</dbReference>
<dbReference type="Pfam" id="PF01182">
    <property type="entry name" value="Glucosamine_iso"/>
    <property type="match status" value="1"/>
</dbReference>
<evidence type="ECO:0000256" key="6">
    <source>
        <dbReference type="ARBA" id="ARBA00020337"/>
    </source>
</evidence>
<evidence type="ECO:0000256" key="1">
    <source>
        <dbReference type="ARBA" id="ARBA00000832"/>
    </source>
</evidence>
<reference evidence="9" key="1">
    <citation type="journal article" date="2014" name="Int. J. Syst. Evol. Microbiol.">
        <title>Complete genome sequence of Corynebacterium casei LMG S-19264T (=DSM 44701T), isolated from a smear-ripened cheese.</title>
        <authorList>
            <consortium name="US DOE Joint Genome Institute (JGI-PGF)"/>
            <person name="Walter F."/>
            <person name="Albersmeier A."/>
            <person name="Kalinowski J."/>
            <person name="Ruckert C."/>
        </authorList>
    </citation>
    <scope>NUCLEOTIDE SEQUENCE</scope>
    <source>
        <strain evidence="9">CGMCC 1.15290</strain>
    </source>
</reference>
<evidence type="ECO:0000313" key="9">
    <source>
        <dbReference type="EMBL" id="GGH81431.1"/>
    </source>
</evidence>
<sequence length="242" mass="27041">MQLHIADNMEELSTSVANWLVQYIGQVLEKQDRFTIALSGGSTPKKLHELLITEAYRDKIDWSKLHIFWGDERYVPIDNELSNAKMAYDTLLNHVPVPAEQIHIMRTDLEPEASAAAYESILHAYFDNTPTTFDLVLLGMGDDGHTLSLFPGKTEVIHEQQRWATSLWLESQNMYRITLTAPVVNKSAAVAFLAAGANKAVVLKEVITGAHQPDVYPSQVIRPEKGHLMWFVDKAAAGGISE</sequence>
<dbReference type="SUPFAM" id="SSF100950">
    <property type="entry name" value="NagB/RpiA/CoA transferase-like"/>
    <property type="match status" value="1"/>
</dbReference>
<name>A0A917J388_9BACT</name>
<dbReference type="InterPro" id="IPR005900">
    <property type="entry name" value="6-phosphogluconolactonase_DevB"/>
</dbReference>
<comment type="caution">
    <text evidence="9">The sequence shown here is derived from an EMBL/GenBank/DDBJ whole genome shotgun (WGS) entry which is preliminary data.</text>
</comment>
<dbReference type="InterPro" id="IPR006148">
    <property type="entry name" value="Glc/Gal-6P_isomerase"/>
</dbReference>
<evidence type="ECO:0000313" key="10">
    <source>
        <dbReference type="Proteomes" id="UP000627292"/>
    </source>
</evidence>
<dbReference type="GO" id="GO:0017057">
    <property type="term" value="F:6-phosphogluconolactonase activity"/>
    <property type="evidence" value="ECO:0007669"/>
    <property type="project" value="UniProtKB-UniRule"/>
</dbReference>
<evidence type="ECO:0000256" key="4">
    <source>
        <dbReference type="ARBA" id="ARBA00010662"/>
    </source>
</evidence>
<dbReference type="PANTHER" id="PTHR11054:SF0">
    <property type="entry name" value="6-PHOSPHOGLUCONOLACTONASE"/>
    <property type="match status" value="1"/>
</dbReference>
<dbReference type="GO" id="GO:0005975">
    <property type="term" value="P:carbohydrate metabolic process"/>
    <property type="evidence" value="ECO:0007669"/>
    <property type="project" value="UniProtKB-UniRule"/>
</dbReference>
<dbReference type="EC" id="3.1.1.31" evidence="5 7"/>
<evidence type="ECO:0000256" key="7">
    <source>
        <dbReference type="RuleBase" id="RU365095"/>
    </source>
</evidence>
<dbReference type="PANTHER" id="PTHR11054">
    <property type="entry name" value="6-PHOSPHOGLUCONOLACTONASE"/>
    <property type="match status" value="1"/>
</dbReference>
<dbReference type="Gene3D" id="3.40.50.1360">
    <property type="match status" value="1"/>
</dbReference>
<accession>A0A917J388</accession>
<evidence type="ECO:0000256" key="3">
    <source>
        <dbReference type="ARBA" id="ARBA00004961"/>
    </source>
</evidence>
<dbReference type="EMBL" id="BMIB01000006">
    <property type="protein sequence ID" value="GGH81431.1"/>
    <property type="molecule type" value="Genomic_DNA"/>
</dbReference>
<protein>
    <recommendedName>
        <fullName evidence="6 7">6-phosphogluconolactonase</fullName>
        <shortName evidence="7">6PGL</shortName>
        <ecNumber evidence="5 7">3.1.1.31</ecNumber>
    </recommendedName>
</protein>
<organism evidence="9 10">
    <name type="scientific">Filimonas zeae</name>
    <dbReference type="NCBI Taxonomy" id="1737353"/>
    <lineage>
        <taxon>Bacteria</taxon>
        <taxon>Pseudomonadati</taxon>
        <taxon>Bacteroidota</taxon>
        <taxon>Chitinophagia</taxon>
        <taxon>Chitinophagales</taxon>
        <taxon>Chitinophagaceae</taxon>
        <taxon>Filimonas</taxon>
    </lineage>
</organism>
<comment type="catalytic activity">
    <reaction evidence="1 7">
        <text>6-phospho-D-glucono-1,5-lactone + H2O = 6-phospho-D-gluconate + H(+)</text>
        <dbReference type="Rhea" id="RHEA:12556"/>
        <dbReference type="ChEBI" id="CHEBI:15377"/>
        <dbReference type="ChEBI" id="CHEBI:15378"/>
        <dbReference type="ChEBI" id="CHEBI:57955"/>
        <dbReference type="ChEBI" id="CHEBI:58759"/>
        <dbReference type="EC" id="3.1.1.31"/>
    </reaction>
</comment>
<evidence type="ECO:0000256" key="5">
    <source>
        <dbReference type="ARBA" id="ARBA00013198"/>
    </source>
</evidence>
<comment type="similarity">
    <text evidence="4 7">Belongs to the glucosamine/galactosamine-6-phosphate isomerase family. 6-phosphogluconolactonase subfamily.</text>
</comment>
<dbReference type="GO" id="GO:0006098">
    <property type="term" value="P:pentose-phosphate shunt"/>
    <property type="evidence" value="ECO:0007669"/>
    <property type="project" value="InterPro"/>
</dbReference>
<comment type="pathway">
    <text evidence="3 7">Carbohydrate degradation; pentose phosphate pathway; D-ribulose 5-phosphate from D-glucose 6-phosphate (oxidative stage): step 2/3.</text>
</comment>
<gene>
    <name evidence="7 9" type="primary">pgl</name>
    <name evidence="9" type="ORF">GCM10011379_53810</name>
</gene>
<comment type="function">
    <text evidence="2 7">Hydrolysis of 6-phosphogluconolactone to 6-phosphogluconate.</text>
</comment>
<dbReference type="Proteomes" id="UP000627292">
    <property type="component" value="Unassembled WGS sequence"/>
</dbReference>
<dbReference type="RefSeq" id="WP_188958480.1">
    <property type="nucleotide sequence ID" value="NZ_BMIB01000006.1"/>
</dbReference>
<dbReference type="InterPro" id="IPR039104">
    <property type="entry name" value="6PGL"/>
</dbReference>
<dbReference type="CDD" id="cd01400">
    <property type="entry name" value="6PGL"/>
    <property type="match status" value="1"/>
</dbReference>
<dbReference type="InterPro" id="IPR037171">
    <property type="entry name" value="NagB/RpiA_transferase-like"/>
</dbReference>
<feature type="domain" description="Glucosamine/galactosamine-6-phosphate isomerase" evidence="8">
    <location>
        <begin position="8"/>
        <end position="230"/>
    </location>
</feature>
<evidence type="ECO:0000256" key="2">
    <source>
        <dbReference type="ARBA" id="ARBA00002681"/>
    </source>
</evidence>
<reference evidence="9" key="2">
    <citation type="submission" date="2020-09" db="EMBL/GenBank/DDBJ databases">
        <authorList>
            <person name="Sun Q."/>
            <person name="Zhou Y."/>
        </authorList>
    </citation>
    <scope>NUCLEOTIDE SEQUENCE</scope>
    <source>
        <strain evidence="9">CGMCC 1.15290</strain>
    </source>
</reference>